<feature type="domain" description="J" evidence="11">
    <location>
        <begin position="3"/>
        <end position="68"/>
    </location>
</feature>
<dbReference type="InterPro" id="IPR012724">
    <property type="entry name" value="DnaJ"/>
</dbReference>
<keyword evidence="7 9" id="KW-0346">Stress response</keyword>
<keyword evidence="3 9" id="KW-0479">Metal-binding</keyword>
<dbReference type="RefSeq" id="WP_398278115.1">
    <property type="nucleotide sequence ID" value="NZ_JBITLV010000002.1"/>
</dbReference>
<dbReference type="Pfam" id="PF00684">
    <property type="entry name" value="DnaJ_CXXCXGXG"/>
    <property type="match status" value="1"/>
</dbReference>
<dbReference type="InterPro" id="IPR001623">
    <property type="entry name" value="DnaJ_domain"/>
</dbReference>
<reference evidence="13 14" key="1">
    <citation type="submission" date="2024-10" db="EMBL/GenBank/DDBJ databases">
        <title>The Natural Products Discovery Center: Release of the First 8490 Sequenced Strains for Exploring Actinobacteria Biosynthetic Diversity.</title>
        <authorList>
            <person name="Kalkreuter E."/>
            <person name="Kautsar S.A."/>
            <person name="Yang D."/>
            <person name="Bader C.D."/>
            <person name="Teijaro C.N."/>
            <person name="Fluegel L."/>
            <person name="Davis C.M."/>
            <person name="Simpson J.R."/>
            <person name="Lauterbach L."/>
            <person name="Steele A.D."/>
            <person name="Gui C."/>
            <person name="Meng S."/>
            <person name="Li G."/>
            <person name="Viehrig K."/>
            <person name="Ye F."/>
            <person name="Su P."/>
            <person name="Kiefer A.F."/>
            <person name="Nichols A."/>
            <person name="Cepeda A.J."/>
            <person name="Yan W."/>
            <person name="Fan B."/>
            <person name="Jiang Y."/>
            <person name="Adhikari A."/>
            <person name="Zheng C.-J."/>
            <person name="Schuster L."/>
            <person name="Cowan T.M."/>
            <person name="Smanski M.J."/>
            <person name="Chevrette M.G."/>
            <person name="De Carvalho L.P.S."/>
            <person name="Shen B."/>
        </authorList>
    </citation>
    <scope>NUCLEOTIDE SEQUENCE [LARGE SCALE GENOMIC DNA]</scope>
    <source>
        <strain evidence="13 14">NPDC049639</strain>
    </source>
</reference>
<evidence type="ECO:0000313" key="13">
    <source>
        <dbReference type="EMBL" id="MFI7587114.1"/>
    </source>
</evidence>
<comment type="function">
    <text evidence="9">Participates actively in the response to hyperosmotic and heat shock by preventing the aggregation of stress-denatured proteins and by disaggregating proteins, also in an autonomous, DnaK-independent fashion. Unfolded proteins bind initially to DnaJ; upon interaction with the DnaJ-bound protein, DnaK hydrolyzes its bound ATP, resulting in the formation of a stable complex. GrpE releases ADP from DnaK; ATP binding to DnaK triggers the release of the substrate protein, thus completing the reaction cycle. Several rounds of ATP-dependent interactions between DnaJ, DnaK and GrpE are required for fully efficient folding. Also involved, together with DnaK and GrpE, in the DNA replication of plasmids through activation of initiation proteins.</text>
</comment>
<dbReference type="InterPro" id="IPR036410">
    <property type="entry name" value="HSP_DnaJ_Cys-rich_dom_sf"/>
</dbReference>
<comment type="caution">
    <text evidence="13">The sequence shown here is derived from an EMBL/GenBank/DDBJ whole genome shotgun (WGS) entry which is preliminary data.</text>
</comment>
<gene>
    <name evidence="9 13" type="primary">dnaJ</name>
    <name evidence="13" type="ORF">ACIB24_08580</name>
</gene>
<evidence type="ECO:0000256" key="9">
    <source>
        <dbReference type="HAMAP-Rule" id="MF_01152"/>
    </source>
</evidence>
<dbReference type="InterPro" id="IPR002939">
    <property type="entry name" value="DnaJ_C"/>
</dbReference>
<feature type="binding site" evidence="9">
    <location>
        <position position="202"/>
    </location>
    <ligand>
        <name>Zn(2+)</name>
        <dbReference type="ChEBI" id="CHEBI:29105"/>
        <label>1</label>
    </ligand>
</feature>
<dbReference type="SMART" id="SM00271">
    <property type="entry name" value="DnaJ"/>
    <property type="match status" value="1"/>
</dbReference>
<dbReference type="SUPFAM" id="SSF49493">
    <property type="entry name" value="HSP40/DnaJ peptide-binding domain"/>
    <property type="match status" value="2"/>
</dbReference>
<comment type="subcellular location">
    <subcellularLocation>
        <location evidence="9">Cytoplasm</location>
    </subcellularLocation>
</comment>
<dbReference type="SUPFAM" id="SSF57938">
    <property type="entry name" value="DnaJ/Hsp40 cysteine-rich domain"/>
    <property type="match status" value="1"/>
</dbReference>
<dbReference type="Pfam" id="PF01556">
    <property type="entry name" value="DnaJ_C"/>
    <property type="match status" value="1"/>
</dbReference>
<feature type="binding site" evidence="9">
    <location>
        <position position="199"/>
    </location>
    <ligand>
        <name>Zn(2+)</name>
        <dbReference type="ChEBI" id="CHEBI:29105"/>
        <label>1</label>
    </ligand>
</feature>
<dbReference type="CDD" id="cd10719">
    <property type="entry name" value="DnaJ_zf"/>
    <property type="match status" value="1"/>
</dbReference>
<evidence type="ECO:0000256" key="6">
    <source>
        <dbReference type="ARBA" id="ARBA00022833"/>
    </source>
</evidence>
<keyword evidence="4 9" id="KW-0677">Repeat</keyword>
<evidence type="ECO:0000259" key="11">
    <source>
        <dbReference type="PROSITE" id="PS50076"/>
    </source>
</evidence>
<dbReference type="CDD" id="cd06257">
    <property type="entry name" value="DnaJ"/>
    <property type="match status" value="1"/>
</dbReference>
<dbReference type="NCBIfam" id="NF010871">
    <property type="entry name" value="PRK14278.1"/>
    <property type="match status" value="1"/>
</dbReference>
<feature type="binding site" evidence="9">
    <location>
        <position position="162"/>
    </location>
    <ligand>
        <name>Zn(2+)</name>
        <dbReference type="ChEBI" id="CHEBI:29105"/>
        <label>2</label>
    </ligand>
</feature>
<evidence type="ECO:0000256" key="2">
    <source>
        <dbReference type="ARBA" id="ARBA00022705"/>
    </source>
</evidence>
<feature type="binding site" evidence="9">
    <location>
        <position position="185"/>
    </location>
    <ligand>
        <name>Zn(2+)</name>
        <dbReference type="ChEBI" id="CHEBI:29105"/>
        <label>2</label>
    </ligand>
</feature>
<dbReference type="Gene3D" id="2.10.230.10">
    <property type="entry name" value="Heat shock protein DnaJ, cysteine-rich domain"/>
    <property type="match status" value="1"/>
</dbReference>
<dbReference type="NCBIfam" id="NF008035">
    <property type="entry name" value="PRK10767.1"/>
    <property type="match status" value="1"/>
</dbReference>
<accession>A0ABW8AL73</accession>
<evidence type="ECO:0000256" key="4">
    <source>
        <dbReference type="ARBA" id="ARBA00022737"/>
    </source>
</evidence>
<dbReference type="HAMAP" id="MF_01152">
    <property type="entry name" value="DnaJ"/>
    <property type="match status" value="1"/>
</dbReference>
<feature type="binding site" evidence="9">
    <location>
        <position position="142"/>
    </location>
    <ligand>
        <name>Zn(2+)</name>
        <dbReference type="ChEBI" id="CHEBI:29105"/>
        <label>1</label>
    </ligand>
</feature>
<protein>
    <recommendedName>
        <fullName evidence="9">Chaperone protein DnaJ</fullName>
    </recommendedName>
</protein>
<comment type="similarity">
    <text evidence="9">Belongs to the DnaJ family.</text>
</comment>
<feature type="binding site" evidence="9">
    <location>
        <position position="188"/>
    </location>
    <ligand>
        <name>Zn(2+)</name>
        <dbReference type="ChEBI" id="CHEBI:29105"/>
        <label>2</label>
    </ligand>
</feature>
<name>A0ABW8AL73_9ACTN</name>
<evidence type="ECO:0000256" key="3">
    <source>
        <dbReference type="ARBA" id="ARBA00022723"/>
    </source>
</evidence>
<organism evidence="13 14">
    <name type="scientific">Spongisporangium articulatum</name>
    <dbReference type="NCBI Taxonomy" id="3362603"/>
    <lineage>
        <taxon>Bacteria</taxon>
        <taxon>Bacillati</taxon>
        <taxon>Actinomycetota</taxon>
        <taxon>Actinomycetes</taxon>
        <taxon>Kineosporiales</taxon>
        <taxon>Kineosporiaceae</taxon>
        <taxon>Spongisporangium</taxon>
    </lineage>
</organism>
<dbReference type="PROSITE" id="PS50076">
    <property type="entry name" value="DNAJ_2"/>
    <property type="match status" value="1"/>
</dbReference>
<comment type="subunit">
    <text evidence="9">Homodimer.</text>
</comment>
<dbReference type="PANTHER" id="PTHR43096:SF48">
    <property type="entry name" value="CHAPERONE PROTEIN DNAJ"/>
    <property type="match status" value="1"/>
</dbReference>
<comment type="caution">
    <text evidence="9">Lacks conserved residue(s) required for the propagation of feature annotation.</text>
</comment>
<keyword evidence="5 9" id="KW-0863">Zinc-finger</keyword>
<dbReference type="SUPFAM" id="SSF46565">
    <property type="entry name" value="Chaperone J-domain"/>
    <property type="match status" value="1"/>
</dbReference>
<dbReference type="InterPro" id="IPR036869">
    <property type="entry name" value="J_dom_sf"/>
</dbReference>
<sequence length="377" mass="39875">MSDYYEVLGVSRDASSEEIKKAYRKLARKLHPDVNPDDPGAEERFKEVGRAYEVLSSPERRAQYDAGGDGGLNGGFGGSGAGFGFSDIFETFFGGAGAAGGGRGPMPRQRRGQDAMIRVQIDLSEAVFGGAKELNFDSAVVCSVCGGSCCQPGTSPKVCDVCGGRGQVQRIARSFLGQVMTTQACVACQGYGTVIPSPCLECSGDGRVRSTRSLNIKIPAGVDTGTRIQLSGESEVGPGGGPAGDLYVEIQLKPHEVFERRGDDLHCTVELPMTAAALGTTIVLETLDGPQELDVKAGSQGGETSTMRSLGVTHLRGTGRGDLFVHLSVQTPTKLDDEQKALLRQLAALRGEERPEGRLTPAQQGVFSKLRDRFAGR</sequence>
<keyword evidence="2 9" id="KW-0235">DNA replication</keyword>
<dbReference type="PANTHER" id="PTHR43096">
    <property type="entry name" value="DNAJ HOMOLOG 1, MITOCHONDRIAL-RELATED"/>
    <property type="match status" value="1"/>
</dbReference>
<dbReference type="NCBIfam" id="TIGR02349">
    <property type="entry name" value="DnaJ_bact"/>
    <property type="match status" value="1"/>
</dbReference>
<feature type="binding site" evidence="9">
    <location>
        <position position="159"/>
    </location>
    <ligand>
        <name>Zn(2+)</name>
        <dbReference type="ChEBI" id="CHEBI:29105"/>
        <label>2</label>
    </ligand>
</feature>
<feature type="binding site" evidence="9">
    <location>
        <position position="145"/>
    </location>
    <ligand>
        <name>Zn(2+)</name>
        <dbReference type="ChEBI" id="CHEBI:29105"/>
        <label>1</label>
    </ligand>
</feature>
<dbReference type="PROSITE" id="PS51188">
    <property type="entry name" value="ZF_CR"/>
    <property type="match status" value="1"/>
</dbReference>
<keyword evidence="8 9" id="KW-0143">Chaperone</keyword>
<evidence type="ECO:0000256" key="7">
    <source>
        <dbReference type="ARBA" id="ARBA00023016"/>
    </source>
</evidence>
<keyword evidence="1 9" id="KW-0963">Cytoplasm</keyword>
<evidence type="ECO:0000256" key="8">
    <source>
        <dbReference type="ARBA" id="ARBA00023186"/>
    </source>
</evidence>
<dbReference type="PRINTS" id="PR00625">
    <property type="entry name" value="JDOMAIN"/>
</dbReference>
<evidence type="ECO:0000259" key="12">
    <source>
        <dbReference type="PROSITE" id="PS51188"/>
    </source>
</evidence>
<evidence type="ECO:0000256" key="1">
    <source>
        <dbReference type="ARBA" id="ARBA00022490"/>
    </source>
</evidence>
<dbReference type="InterPro" id="IPR008971">
    <property type="entry name" value="HSP40/DnaJ_pept-bd"/>
</dbReference>
<dbReference type="InterPro" id="IPR001305">
    <property type="entry name" value="HSP_DnaJ_Cys-rich_dom"/>
</dbReference>
<feature type="zinc finger region" description="CR-type" evidence="10">
    <location>
        <begin position="129"/>
        <end position="211"/>
    </location>
</feature>
<dbReference type="CDD" id="cd10747">
    <property type="entry name" value="DnaJ_C"/>
    <property type="match status" value="1"/>
</dbReference>
<evidence type="ECO:0000256" key="5">
    <source>
        <dbReference type="ARBA" id="ARBA00022771"/>
    </source>
</evidence>
<feature type="domain" description="CR-type" evidence="12">
    <location>
        <begin position="129"/>
        <end position="211"/>
    </location>
</feature>
<dbReference type="Gene3D" id="2.60.260.20">
    <property type="entry name" value="Urease metallochaperone UreE, N-terminal domain"/>
    <property type="match status" value="2"/>
</dbReference>
<dbReference type="EMBL" id="JBITLV010000002">
    <property type="protein sequence ID" value="MFI7587114.1"/>
    <property type="molecule type" value="Genomic_DNA"/>
</dbReference>
<dbReference type="Pfam" id="PF00226">
    <property type="entry name" value="DnaJ"/>
    <property type="match status" value="1"/>
</dbReference>
<dbReference type="Proteomes" id="UP001612915">
    <property type="component" value="Unassembled WGS sequence"/>
</dbReference>
<evidence type="ECO:0000256" key="10">
    <source>
        <dbReference type="PROSITE-ProRule" id="PRU00546"/>
    </source>
</evidence>
<comment type="cofactor">
    <cofactor evidence="9">
        <name>Zn(2+)</name>
        <dbReference type="ChEBI" id="CHEBI:29105"/>
    </cofactor>
    <text evidence="9">Binds 2 Zn(2+) ions per monomer.</text>
</comment>
<evidence type="ECO:0000313" key="14">
    <source>
        <dbReference type="Proteomes" id="UP001612915"/>
    </source>
</evidence>
<proteinExistence type="inferred from homology"/>
<keyword evidence="6 9" id="KW-0862">Zinc</keyword>
<comment type="domain">
    <text evidence="9">The J domain is necessary and sufficient to stimulate DnaK ATPase activity. Zinc center 1 plays an important role in the autonomous, DnaK-independent chaperone activity of DnaJ. Zinc center 2 is essential for interaction with DnaK and for DnaJ activity.</text>
</comment>
<dbReference type="Gene3D" id="1.10.287.110">
    <property type="entry name" value="DnaJ domain"/>
    <property type="match status" value="1"/>
</dbReference>
<keyword evidence="14" id="KW-1185">Reference proteome</keyword>